<dbReference type="CDD" id="cd18787">
    <property type="entry name" value="SF2_C_DEAD"/>
    <property type="match status" value="1"/>
</dbReference>
<dbReference type="SMART" id="SM00490">
    <property type="entry name" value="HELICc"/>
    <property type="match status" value="1"/>
</dbReference>
<dbReference type="PROSITE" id="PS51194">
    <property type="entry name" value="HELICASE_CTER"/>
    <property type="match status" value="1"/>
</dbReference>
<dbReference type="InterPro" id="IPR001650">
    <property type="entry name" value="Helicase_C-like"/>
</dbReference>
<dbReference type="Pfam" id="PF23247">
    <property type="entry name" value="LRR_RPS2"/>
    <property type="match status" value="3"/>
</dbReference>
<protein>
    <recommendedName>
        <fullName evidence="4">Helicase C-terminal domain-containing protein</fullName>
    </recommendedName>
</protein>
<keyword evidence="3" id="KW-0175">Coiled coil</keyword>
<comment type="similarity">
    <text evidence="1">Belongs to the disease resistance NB-LRR family.</text>
</comment>
<reference evidence="6" key="1">
    <citation type="journal article" date="2019" name="Gigascience">
        <title>De novo genome assembly of the endangered Acer yangbiense, a plant species with extremely small populations endemic to Yunnan Province, China.</title>
        <authorList>
            <person name="Yang J."/>
            <person name="Wariss H.M."/>
            <person name="Tao L."/>
            <person name="Zhang R."/>
            <person name="Yun Q."/>
            <person name="Hollingsworth P."/>
            <person name="Dao Z."/>
            <person name="Luo G."/>
            <person name="Guo H."/>
            <person name="Ma Y."/>
            <person name="Sun W."/>
        </authorList>
    </citation>
    <scope>NUCLEOTIDE SEQUENCE [LARGE SCALE GENOMIC DNA]</scope>
    <source>
        <strain evidence="6">cv. Malutang</strain>
    </source>
</reference>
<dbReference type="InterPro" id="IPR003593">
    <property type="entry name" value="AAA+_ATPase"/>
</dbReference>
<feature type="domain" description="Helicase C-terminal" evidence="4">
    <location>
        <begin position="1212"/>
        <end position="1397"/>
    </location>
</feature>
<keyword evidence="6" id="KW-1185">Reference proteome</keyword>
<evidence type="ECO:0000313" key="6">
    <source>
        <dbReference type="Proteomes" id="UP000323000"/>
    </source>
</evidence>
<proteinExistence type="inferred from homology"/>
<dbReference type="SUPFAM" id="SSF52058">
    <property type="entry name" value="L domain-like"/>
    <property type="match status" value="1"/>
</dbReference>
<evidence type="ECO:0000313" key="5">
    <source>
        <dbReference type="EMBL" id="TXG59146.1"/>
    </source>
</evidence>
<organism evidence="5 6">
    <name type="scientific">Acer yangbiense</name>
    <dbReference type="NCBI Taxonomy" id="1000413"/>
    <lineage>
        <taxon>Eukaryota</taxon>
        <taxon>Viridiplantae</taxon>
        <taxon>Streptophyta</taxon>
        <taxon>Embryophyta</taxon>
        <taxon>Tracheophyta</taxon>
        <taxon>Spermatophyta</taxon>
        <taxon>Magnoliopsida</taxon>
        <taxon>eudicotyledons</taxon>
        <taxon>Gunneridae</taxon>
        <taxon>Pentapetalae</taxon>
        <taxon>rosids</taxon>
        <taxon>malvids</taxon>
        <taxon>Sapindales</taxon>
        <taxon>Sapindaceae</taxon>
        <taxon>Hippocastanoideae</taxon>
        <taxon>Acereae</taxon>
        <taxon>Acer</taxon>
    </lineage>
</organism>
<dbReference type="SMART" id="SM00382">
    <property type="entry name" value="AAA"/>
    <property type="match status" value="1"/>
</dbReference>
<evidence type="ECO:0000259" key="4">
    <source>
        <dbReference type="PROSITE" id="PS51194"/>
    </source>
</evidence>
<name>A0A5C7HSA8_9ROSI</name>
<dbReference type="Pfam" id="PF00271">
    <property type="entry name" value="Helicase_C"/>
    <property type="match status" value="1"/>
</dbReference>
<feature type="coiled-coil region" evidence="3">
    <location>
        <begin position="34"/>
        <end position="75"/>
    </location>
</feature>
<dbReference type="InterPro" id="IPR050905">
    <property type="entry name" value="Plant_NBS-LRR"/>
</dbReference>
<dbReference type="InterPro" id="IPR032675">
    <property type="entry name" value="LRR_dom_sf"/>
</dbReference>
<dbReference type="GO" id="GO:0043531">
    <property type="term" value="F:ADP binding"/>
    <property type="evidence" value="ECO:0007669"/>
    <property type="project" value="InterPro"/>
</dbReference>
<dbReference type="InterPro" id="IPR027417">
    <property type="entry name" value="P-loop_NTPase"/>
</dbReference>
<dbReference type="InterPro" id="IPR057135">
    <property type="entry name" value="At4g27190-like_LRR"/>
</dbReference>
<dbReference type="InterPro" id="IPR002182">
    <property type="entry name" value="NB-ARC"/>
</dbReference>
<dbReference type="CDD" id="cd00882">
    <property type="entry name" value="Ras_like_GTPase"/>
    <property type="match status" value="1"/>
</dbReference>
<dbReference type="SUPFAM" id="SSF52047">
    <property type="entry name" value="RNI-like"/>
    <property type="match status" value="1"/>
</dbReference>
<dbReference type="PANTHER" id="PTHR33463:SF198">
    <property type="entry name" value="RPP4C3"/>
    <property type="match status" value="1"/>
</dbReference>
<dbReference type="Proteomes" id="UP000323000">
    <property type="component" value="Chromosome 7"/>
</dbReference>
<dbReference type="Pfam" id="PF00931">
    <property type="entry name" value="NB-ARC"/>
    <property type="match status" value="1"/>
</dbReference>
<dbReference type="PRINTS" id="PR00364">
    <property type="entry name" value="DISEASERSIST"/>
</dbReference>
<dbReference type="PANTHER" id="PTHR33463">
    <property type="entry name" value="NB-ARC DOMAIN-CONTAINING PROTEIN-RELATED"/>
    <property type="match status" value="1"/>
</dbReference>
<gene>
    <name evidence="5" type="ORF">EZV62_016975</name>
</gene>
<evidence type="ECO:0000256" key="2">
    <source>
        <dbReference type="ARBA" id="ARBA00022821"/>
    </source>
</evidence>
<dbReference type="OrthoDB" id="1751378at2759"/>
<dbReference type="Gene3D" id="3.80.10.10">
    <property type="entry name" value="Ribonuclease Inhibitor"/>
    <property type="match status" value="4"/>
</dbReference>
<sequence length="1406" mass="159818">MVDVVITVAGKVLELLVVPIGKHILYPFKYKSNMEELTKQVEKLTDQREMVQHSVDEAKRQGDEIEKKVEKWLKSVDEFTEEPIIDDQVKAGKLCSIGFCPNLMARYSLSRKAAKTTKKGVDLLGELGDFDKVSYRPPLQKTTSIYNRGYEDFDSRKQVFNDLMKAVTDTDVNLIGVYGMGGVGKTTLVKRVVGQAIQDKFFDVVVMADVTGTPDTKSIQGQIADELGLKLEEESLPGRAARLRDQLRDKLKRENRVLLVLDNIWAKLDLEAVGIPLGEEEKTSAMQEEDRKGRNDDHRRCKILLISRREDVLSNDMNTEKNFFIQTLSDKEAGNLFWKTVVNSSGSISIMDLLKYATGWGLFQDVYTMEGGRNRLHTLIDILKASCLLLDYDNIIWIKMHNIIHAVAVSIASTDKLMFNIQIVTGLKEMLEEKLPKDATVVSLPHNDICELPKRLELPKLKLLHMYKNDLNPLRISDSFFEGVKELKVLDLTNFHFSSLPLSLQLLTNLQTLCLDQCVLGDIATIGYLTKLEVLSLLYSDIEHLPGEIRQLTKLRLLDISNCSKLKTITPGIISSLTRLEELYIGNSFVRWDVIGQTNASLTELKQLSHLTTLEIHILDAHIMPQDLFFGKLDRYRIFIGDVWDWFGNYETLNTLKLRRSNIIYLDNGIKTLLNRTEYLYLDELKGAKNVLYELDKEGFQQLKHLHVQKCPEIQYIINSVGLGQSTFSPKLETLFLHNLINLEKMCHGQLEPESFGKLRIVKVEKCDRLKHLFSFSMAKNLLKLQEIEVTDCKKLEEIVFMESKEQVHQNKRTSGTEFSQLRTLTLQSLPQLTSFGFNKFRPNTGYQEIRAEDEHDGCMPSFGQNVCSSSSCSPLSFRFVLEIGDVKMVLLPGLENLKLSSINIECLWLDQLPAMSSCCQTLTSLTLEECSGNLKFLFSYSTVKSLVLLEKLEIRNCKSIEGVINSEEIRGEGKVIKMVFPKLINLQLKGLPNLTQFASGNTVEFPSLNQLSIMDCQKLKTFSSALTSPDIKQSKTVEEMNCQDDIHPFFDKKVELPTLASLYLSSIVSQTIWHNQLQAHSACFHNLTKLTIYGCHNLKYLFPIYVAESLNNLVVLNIWNCKLTERVVMAQDEREISILFPKLNKLNLRDLSELTRFCTFNGNSIELPSLTELIIQDCPKMQTFASNSLPGIEEPEEVNTYTQENLPSFFDEKKLRLRIEDPPRRKHLGGAVLAGIMIYEGTYAMNKNADFETVWEIKEKLCYVRRAVNHLVVELIEVEGDGKADMVFRCIQEMDIDNIMREDAIDDFRVGKILVLIATDVIAHGMDFKGVNCVINYDFPDSAAAYIHRIGRSGRAGRSGEAISFYAEDDIPFLPNIANVMEASGCEVPSWIKALPKLRGKKHRP</sequence>
<evidence type="ECO:0000256" key="3">
    <source>
        <dbReference type="SAM" id="Coils"/>
    </source>
</evidence>
<dbReference type="SUPFAM" id="SSF52540">
    <property type="entry name" value="P-loop containing nucleoside triphosphate hydrolases"/>
    <property type="match status" value="2"/>
</dbReference>
<accession>A0A5C7HSA8</accession>
<dbReference type="EMBL" id="VAHF01000007">
    <property type="protein sequence ID" value="TXG59146.1"/>
    <property type="molecule type" value="Genomic_DNA"/>
</dbReference>
<keyword evidence="2" id="KW-0611">Plant defense</keyword>
<dbReference type="Gene3D" id="3.40.50.300">
    <property type="entry name" value="P-loop containing nucleotide triphosphate hydrolases"/>
    <property type="match status" value="2"/>
</dbReference>
<evidence type="ECO:0000256" key="1">
    <source>
        <dbReference type="ARBA" id="ARBA00008894"/>
    </source>
</evidence>
<comment type="caution">
    <text evidence="5">The sequence shown here is derived from an EMBL/GenBank/DDBJ whole genome shotgun (WGS) entry which is preliminary data.</text>
</comment>